<organism evidence="1 2">
    <name type="scientific">Fluviicola chungangensis</name>
    <dbReference type="NCBI Taxonomy" id="2597671"/>
    <lineage>
        <taxon>Bacteria</taxon>
        <taxon>Pseudomonadati</taxon>
        <taxon>Bacteroidota</taxon>
        <taxon>Flavobacteriia</taxon>
        <taxon>Flavobacteriales</taxon>
        <taxon>Crocinitomicaceae</taxon>
        <taxon>Fluviicola</taxon>
    </lineage>
</organism>
<proteinExistence type="predicted"/>
<reference evidence="1 2" key="1">
    <citation type="submission" date="2019-07" db="EMBL/GenBank/DDBJ databases">
        <authorList>
            <person name="Huq M.A."/>
        </authorList>
    </citation>
    <scope>NUCLEOTIDE SEQUENCE [LARGE SCALE GENOMIC DNA]</scope>
    <source>
        <strain evidence="1 2">MAH-3</strain>
    </source>
</reference>
<keyword evidence="2" id="KW-1185">Reference proteome</keyword>
<dbReference type="InterPro" id="IPR016195">
    <property type="entry name" value="Pol/histidinol_Pase-like"/>
</dbReference>
<sequence length="803" mass="92624">MTLNKFSNWMRVDLHIHTDWSKKTKQNDYKGNFSVDTLKTKLKENDVQIFSMTDHNIINYEAYNEYYDAYNPVEDPLLLVGVELDIVVTGGRPESYHSLLIFNHSDKINAKRLYDALEAKYTEKGIGDYDRVLSIEEIVVLFPNEDFFFIPHAGNTKSILTSYKDDLNTAQKMVLLMQSAFEKVPEKNVSRYNEGFDKHLVESFRKKEDKAYVQFSDNHNAANYPCTGKEGSNHEFYYLKGSKSFETLRLAFIDPKSRIMSEEQYSSLEGQTNYIESLRISGDPVLEDTEITFSPHLNVLIGGRSSGKSLMMSMLGEKIDGVDSHQNIYDVDFKNANIKSFRDASYQTVTSIPKEEITYINQNEIVSYFEKKNLLVLAKAAGKEDEYHFQKQQFTQHKDDLNNLLEGVLDKYNQVGGHSEFNKNFVLHGTTIESLLSGEYVFKLENEQIFKEHDKQKLIEDSFENLENLAVNSTIFKQNSFLEFSDEELKIIQDFENLLSLKKSLVQEKDLKQTKKKAFLDETKKLVIEQNKLLSLSARRKADALDSMSQFKRDIGQRFSRLAQLKKTTNQFQDFDYSLQKEMLIAENIRLVVEIKSDLSLNEIFLDGIRGGNTSESIYTNLLGVLSGNKTIKSYNDITVETLRRKSKALLKEVYKTLDNPQDYLKYEDGSTSERNSPGFNSEKYLQIILHNPTSKFVFVDQPEDNLGNKFIAQTLVEILREVKFKKQVFLVTHNPSIVVYGDAENVIIAHNDGSRISYEQHVIEDPSAQKEICSILDGGEYIFEMRSKKYNIQKLLKDNENE</sequence>
<dbReference type="Gene3D" id="3.20.20.140">
    <property type="entry name" value="Metal-dependent hydrolases"/>
    <property type="match status" value="1"/>
</dbReference>
<dbReference type="Proteomes" id="UP000316008">
    <property type="component" value="Unassembled WGS sequence"/>
</dbReference>
<dbReference type="Gene3D" id="3.40.50.300">
    <property type="entry name" value="P-loop containing nucleotide triphosphate hydrolases"/>
    <property type="match status" value="1"/>
</dbReference>
<accession>A0A556MYI3</accession>
<dbReference type="SUPFAM" id="SSF52540">
    <property type="entry name" value="P-loop containing nucleoside triphosphate hydrolases"/>
    <property type="match status" value="1"/>
</dbReference>
<dbReference type="SUPFAM" id="SSF89550">
    <property type="entry name" value="PHP domain-like"/>
    <property type="match status" value="1"/>
</dbReference>
<dbReference type="EMBL" id="VLPL01000004">
    <property type="protein sequence ID" value="TSJ44977.1"/>
    <property type="molecule type" value="Genomic_DNA"/>
</dbReference>
<dbReference type="OrthoDB" id="9791620at2"/>
<evidence type="ECO:0000313" key="1">
    <source>
        <dbReference type="EMBL" id="TSJ44977.1"/>
    </source>
</evidence>
<evidence type="ECO:0000313" key="2">
    <source>
        <dbReference type="Proteomes" id="UP000316008"/>
    </source>
</evidence>
<dbReference type="AlphaFoldDB" id="A0A556MYI3"/>
<comment type="caution">
    <text evidence="1">The sequence shown here is derived from an EMBL/GenBank/DDBJ whole genome shotgun (WGS) entry which is preliminary data.</text>
</comment>
<gene>
    <name evidence="1" type="ORF">FO442_10295</name>
</gene>
<dbReference type="InterPro" id="IPR027417">
    <property type="entry name" value="P-loop_NTPase"/>
</dbReference>
<name>A0A556MYI3_9FLAO</name>
<protein>
    <submittedName>
        <fullName evidence="1">PHP domain-containing protein</fullName>
    </submittedName>
</protein>